<reference evidence="1 2" key="1">
    <citation type="journal article" date="2014" name="Genome Announc.">
        <title>Draft Genome Sequence of Amycolatopsis lurida NRRL 2430, Producer of the Glycopeptide Family Antibiotic Ristocetin.</title>
        <authorList>
            <person name="Kwun M.J."/>
            <person name="Hong H.J."/>
        </authorList>
    </citation>
    <scope>NUCLEOTIDE SEQUENCE [LARGE SCALE GENOMIC DNA]</scope>
    <source>
        <strain evidence="1 2">NRRL 2430</strain>
    </source>
</reference>
<dbReference type="EMBL" id="JFBM01000001">
    <property type="protein sequence ID" value="KFU83275.1"/>
    <property type="molecule type" value="Genomic_DNA"/>
</dbReference>
<protein>
    <submittedName>
        <fullName evidence="1">Uncharacterized protein</fullName>
    </submittedName>
</protein>
<proteinExistence type="predicted"/>
<comment type="caution">
    <text evidence="1">The sequence shown here is derived from an EMBL/GenBank/DDBJ whole genome shotgun (WGS) entry which is preliminary data.</text>
</comment>
<evidence type="ECO:0000313" key="2">
    <source>
        <dbReference type="Proteomes" id="UP000256220"/>
    </source>
</evidence>
<name>A0A2P2G2T3_AMYLU</name>
<evidence type="ECO:0000313" key="1">
    <source>
        <dbReference type="EMBL" id="KFU83275.1"/>
    </source>
</evidence>
<organism evidence="1 2">
    <name type="scientific">Amycolatopsis lurida NRRL 2430</name>
    <dbReference type="NCBI Taxonomy" id="1460371"/>
    <lineage>
        <taxon>Bacteria</taxon>
        <taxon>Bacillati</taxon>
        <taxon>Actinomycetota</taxon>
        <taxon>Actinomycetes</taxon>
        <taxon>Pseudonocardiales</taxon>
        <taxon>Pseudonocardiaceae</taxon>
        <taxon>Amycolatopsis</taxon>
    </lineage>
</organism>
<accession>A0A2P2G2T3</accession>
<keyword evidence="2" id="KW-1185">Reference proteome</keyword>
<sequence>MRSIEFRRVSRRPAERETSLRFLIDGVSFLELVREAELPGALAEQKERIEECPSEPAPLLAGDYAPSTRLSAEHLLGGAPDRVPHGVEDDEHLLLGCTCGIDDCWALVAKIALGEDTVMWSGLRNTYRDWDYGSIGELTFSRQDYERSLRAAFGAG</sequence>
<dbReference type="RefSeq" id="WP_091597854.1">
    <property type="nucleotide sequence ID" value="NZ_JFBM01000001.1"/>
</dbReference>
<dbReference type="Proteomes" id="UP000256220">
    <property type="component" value="Unassembled WGS sequence"/>
</dbReference>
<gene>
    <name evidence="1" type="ORF">BB31_01900</name>
</gene>
<dbReference type="AlphaFoldDB" id="A0A2P2G2T3"/>